<feature type="domain" description="Aspartokinase ACT" evidence="7">
    <location>
        <begin position="78"/>
        <end position="132"/>
    </location>
</feature>
<dbReference type="AlphaFoldDB" id="A0A7S1SK99"/>
<dbReference type="Pfam" id="PF22468">
    <property type="entry name" value="ACT_9"/>
    <property type="match status" value="2"/>
</dbReference>
<dbReference type="GO" id="GO:0004072">
    <property type="term" value="F:aspartate kinase activity"/>
    <property type="evidence" value="ECO:0007669"/>
    <property type="project" value="UniProtKB-EC"/>
</dbReference>
<dbReference type="PANTHER" id="PTHR21499">
    <property type="entry name" value="ASPARTATE KINASE"/>
    <property type="match status" value="1"/>
</dbReference>
<accession>A0A7S1SK99</accession>
<evidence type="ECO:0000256" key="3">
    <source>
        <dbReference type="ARBA" id="ARBA00022741"/>
    </source>
</evidence>
<dbReference type="SUPFAM" id="SSF55021">
    <property type="entry name" value="ACT-like"/>
    <property type="match status" value="2"/>
</dbReference>
<dbReference type="GO" id="GO:0009089">
    <property type="term" value="P:lysine biosynthetic process via diaminopimelate"/>
    <property type="evidence" value="ECO:0007669"/>
    <property type="project" value="TreeGrafter"/>
</dbReference>
<evidence type="ECO:0000259" key="7">
    <source>
        <dbReference type="Pfam" id="PF22468"/>
    </source>
</evidence>
<reference evidence="8" key="1">
    <citation type="submission" date="2021-01" db="EMBL/GenBank/DDBJ databases">
        <authorList>
            <person name="Corre E."/>
            <person name="Pelletier E."/>
            <person name="Niang G."/>
            <person name="Scheremetjew M."/>
            <person name="Finn R."/>
            <person name="Kale V."/>
            <person name="Holt S."/>
            <person name="Cochrane G."/>
            <person name="Meng A."/>
            <person name="Brown T."/>
            <person name="Cohen L."/>
        </authorList>
    </citation>
    <scope>NUCLEOTIDE SEQUENCE</scope>
    <source>
        <strain evidence="8">PLY429</strain>
    </source>
</reference>
<gene>
    <name evidence="8" type="ORF">TCHU04912_LOCUS3158</name>
</gene>
<dbReference type="PANTHER" id="PTHR21499:SF59">
    <property type="entry name" value="ASPARTOKINASE"/>
    <property type="match status" value="1"/>
</dbReference>
<dbReference type="GO" id="GO:0005829">
    <property type="term" value="C:cytosol"/>
    <property type="evidence" value="ECO:0007669"/>
    <property type="project" value="TreeGrafter"/>
</dbReference>
<evidence type="ECO:0000313" key="8">
    <source>
        <dbReference type="EMBL" id="CAD9200925.1"/>
    </source>
</evidence>
<dbReference type="Gene3D" id="3.30.70.260">
    <property type="match status" value="2"/>
</dbReference>
<dbReference type="EC" id="2.7.2.4" evidence="2"/>
<name>A0A7S1SK99_9CHLO</name>
<comment type="similarity">
    <text evidence="1">Belongs to the aspartokinase family.</text>
</comment>
<evidence type="ECO:0000256" key="5">
    <source>
        <dbReference type="ARBA" id="ARBA00022840"/>
    </source>
</evidence>
<keyword evidence="4" id="KW-0808">Transferase</keyword>
<sequence>MLGQFGFMSRVFGAFATHQVSVDVVATSEVSISVTLDPTKYWTRELLDHELHLLQEDIKDIGKVKVQKNYSIISLICNVKRSSEVLEKVFRCLKGMDVNVEMISQGASKTNIALVMRNEGAPEAVKALHLEFYGETKGSGKYSKISK</sequence>
<evidence type="ECO:0000256" key="6">
    <source>
        <dbReference type="ARBA" id="ARBA00034478"/>
    </source>
</evidence>
<dbReference type="GO" id="GO:0005524">
    <property type="term" value="F:ATP binding"/>
    <property type="evidence" value="ECO:0007669"/>
    <property type="project" value="UniProtKB-KW"/>
</dbReference>
<evidence type="ECO:0000256" key="1">
    <source>
        <dbReference type="ARBA" id="ARBA00010122"/>
    </source>
</evidence>
<dbReference type="InterPro" id="IPR045865">
    <property type="entry name" value="ACT-like_dom_sf"/>
</dbReference>
<keyword evidence="4" id="KW-0418">Kinase</keyword>
<protein>
    <recommendedName>
        <fullName evidence="2">aspartate kinase</fullName>
        <ecNumber evidence="2">2.7.2.4</ecNumber>
    </recommendedName>
</protein>
<dbReference type="InterPro" id="IPR054352">
    <property type="entry name" value="ACT_Aspartokinase"/>
</dbReference>
<dbReference type="EMBL" id="HBGG01006481">
    <property type="protein sequence ID" value="CAD9200925.1"/>
    <property type="molecule type" value="Transcribed_RNA"/>
</dbReference>
<dbReference type="GO" id="GO:0009090">
    <property type="term" value="P:homoserine biosynthetic process"/>
    <property type="evidence" value="ECO:0007669"/>
    <property type="project" value="TreeGrafter"/>
</dbReference>
<keyword evidence="3" id="KW-0547">Nucleotide-binding</keyword>
<dbReference type="GO" id="GO:0009570">
    <property type="term" value="C:chloroplast stroma"/>
    <property type="evidence" value="ECO:0007669"/>
    <property type="project" value="TreeGrafter"/>
</dbReference>
<evidence type="ECO:0000256" key="4">
    <source>
        <dbReference type="ARBA" id="ARBA00022777"/>
    </source>
</evidence>
<evidence type="ECO:0000256" key="2">
    <source>
        <dbReference type="ARBA" id="ARBA00013059"/>
    </source>
</evidence>
<comment type="pathway">
    <text evidence="6">Amino-acid biosynthesis; L-methionine biosynthesis via de novo pathway.</text>
</comment>
<proteinExistence type="inferred from homology"/>
<feature type="domain" description="Aspartokinase ACT" evidence="7">
    <location>
        <begin position="1"/>
        <end position="38"/>
    </location>
</feature>
<keyword evidence="5" id="KW-0067">ATP-binding</keyword>
<organism evidence="8">
    <name type="scientific">Tetraselmis chuii</name>
    <dbReference type="NCBI Taxonomy" id="63592"/>
    <lineage>
        <taxon>Eukaryota</taxon>
        <taxon>Viridiplantae</taxon>
        <taxon>Chlorophyta</taxon>
        <taxon>core chlorophytes</taxon>
        <taxon>Chlorodendrophyceae</taxon>
        <taxon>Chlorodendrales</taxon>
        <taxon>Chlorodendraceae</taxon>
        <taxon>Tetraselmis</taxon>
    </lineage>
</organism>